<dbReference type="RefSeq" id="WP_283425290.1">
    <property type="nucleotide sequence ID" value="NZ_FXTY01000002.1"/>
</dbReference>
<dbReference type="PANTHER" id="PTHR30055:SF234">
    <property type="entry name" value="HTH-TYPE TRANSCRIPTIONAL REGULATOR BETI"/>
    <property type="match status" value="1"/>
</dbReference>
<proteinExistence type="predicted"/>
<dbReference type="PANTHER" id="PTHR30055">
    <property type="entry name" value="HTH-TYPE TRANSCRIPTIONAL REGULATOR RUTR"/>
    <property type="match status" value="1"/>
</dbReference>
<evidence type="ECO:0000256" key="3">
    <source>
        <dbReference type="ARBA" id="ARBA00023163"/>
    </source>
</evidence>
<name>A0ABY1NMX1_9RHOB</name>
<protein>
    <submittedName>
        <fullName evidence="6">Transcriptional regulator, TetR family</fullName>
    </submittedName>
</protein>
<gene>
    <name evidence="6" type="ORF">SAMN06265373_102561</name>
</gene>
<evidence type="ECO:0000313" key="6">
    <source>
        <dbReference type="EMBL" id="SMP13682.1"/>
    </source>
</evidence>
<feature type="domain" description="HTH tetR-type" evidence="5">
    <location>
        <begin position="23"/>
        <end position="83"/>
    </location>
</feature>
<dbReference type="EMBL" id="FXTY01000002">
    <property type="protein sequence ID" value="SMP13682.1"/>
    <property type="molecule type" value="Genomic_DNA"/>
</dbReference>
<dbReference type="Proteomes" id="UP001157961">
    <property type="component" value="Unassembled WGS sequence"/>
</dbReference>
<evidence type="ECO:0000256" key="1">
    <source>
        <dbReference type="ARBA" id="ARBA00023015"/>
    </source>
</evidence>
<keyword evidence="1" id="KW-0805">Transcription regulation</keyword>
<evidence type="ECO:0000313" key="7">
    <source>
        <dbReference type="Proteomes" id="UP001157961"/>
    </source>
</evidence>
<evidence type="ECO:0000256" key="4">
    <source>
        <dbReference type="PROSITE-ProRule" id="PRU00335"/>
    </source>
</evidence>
<keyword evidence="7" id="KW-1185">Reference proteome</keyword>
<dbReference type="Pfam" id="PF00440">
    <property type="entry name" value="TetR_N"/>
    <property type="match status" value="1"/>
</dbReference>
<evidence type="ECO:0000259" key="5">
    <source>
        <dbReference type="PROSITE" id="PS50977"/>
    </source>
</evidence>
<feature type="DNA-binding region" description="H-T-H motif" evidence="4">
    <location>
        <begin position="46"/>
        <end position="65"/>
    </location>
</feature>
<dbReference type="PROSITE" id="PS50977">
    <property type="entry name" value="HTH_TETR_2"/>
    <property type="match status" value="1"/>
</dbReference>
<dbReference type="PRINTS" id="PR00455">
    <property type="entry name" value="HTHTETR"/>
</dbReference>
<dbReference type="Pfam" id="PF17918">
    <property type="entry name" value="TetR_C_15"/>
    <property type="match status" value="1"/>
</dbReference>
<keyword evidence="2 4" id="KW-0238">DNA-binding</keyword>
<dbReference type="Gene3D" id="1.10.357.10">
    <property type="entry name" value="Tetracycline Repressor, domain 2"/>
    <property type="match status" value="1"/>
</dbReference>
<comment type="caution">
    <text evidence="6">The sequence shown here is derived from an EMBL/GenBank/DDBJ whole genome shotgun (WGS) entry which is preliminary data.</text>
</comment>
<dbReference type="InterPro" id="IPR009057">
    <property type="entry name" value="Homeodomain-like_sf"/>
</dbReference>
<dbReference type="InterPro" id="IPR001647">
    <property type="entry name" value="HTH_TetR"/>
</dbReference>
<dbReference type="InterPro" id="IPR050109">
    <property type="entry name" value="HTH-type_TetR-like_transc_reg"/>
</dbReference>
<reference evidence="6 7" key="1">
    <citation type="submission" date="2017-05" db="EMBL/GenBank/DDBJ databases">
        <authorList>
            <person name="Varghese N."/>
            <person name="Submissions S."/>
        </authorList>
    </citation>
    <scope>NUCLEOTIDE SEQUENCE [LARGE SCALE GENOMIC DNA]</scope>
    <source>
        <strain evidence="6 7">DSM 29734</strain>
    </source>
</reference>
<accession>A0ABY1NMX1</accession>
<sequence length="206" mass="21772">MPVKISVQPPAKPRKKPRQARAQATVDAITQASAHILVAQGFEGFNTNAVAERAGVSVGSLYQYFPNKESIVAEMVRAKRARLLSGLQAAEVVHQEEELPEALAALVAATIAHQKGWPQLSQALDRAAALVPLSEEGAALTAAILDVLQRVLRRHAVTDVEVAALDLLSLCRGMIDGALLRGETDTAALQARVMRAASGYLGIAAA</sequence>
<dbReference type="SUPFAM" id="SSF46689">
    <property type="entry name" value="Homeodomain-like"/>
    <property type="match status" value="1"/>
</dbReference>
<evidence type="ECO:0000256" key="2">
    <source>
        <dbReference type="ARBA" id="ARBA00023125"/>
    </source>
</evidence>
<keyword evidence="3" id="KW-0804">Transcription</keyword>
<dbReference type="InterPro" id="IPR041669">
    <property type="entry name" value="TetR_C_15"/>
</dbReference>
<organism evidence="6 7">
    <name type="scientific">Shimia sagamensis</name>
    <dbReference type="NCBI Taxonomy" id="1566352"/>
    <lineage>
        <taxon>Bacteria</taxon>
        <taxon>Pseudomonadati</taxon>
        <taxon>Pseudomonadota</taxon>
        <taxon>Alphaproteobacteria</taxon>
        <taxon>Rhodobacterales</taxon>
        <taxon>Roseobacteraceae</taxon>
    </lineage>
</organism>